<comment type="caution">
    <text evidence="2">The sequence shown here is derived from an EMBL/GenBank/DDBJ whole genome shotgun (WGS) entry which is preliminary data.</text>
</comment>
<dbReference type="AlphaFoldDB" id="A0AAD9ST10"/>
<feature type="transmembrane region" description="Helical" evidence="1">
    <location>
        <begin position="267"/>
        <end position="285"/>
    </location>
</feature>
<keyword evidence="1" id="KW-0472">Membrane</keyword>
<dbReference type="EMBL" id="JAUJFL010000001">
    <property type="protein sequence ID" value="KAK2615850.1"/>
    <property type="molecule type" value="Genomic_DNA"/>
</dbReference>
<keyword evidence="1" id="KW-0812">Transmembrane</keyword>
<dbReference type="PANTHER" id="PTHR36978:SF4">
    <property type="entry name" value="P-LOOP CONTAINING NUCLEOSIDE TRIPHOSPHATE HYDROLASE PROTEIN"/>
    <property type="match status" value="1"/>
</dbReference>
<accession>A0AAD9ST10</accession>
<evidence type="ECO:0000313" key="2">
    <source>
        <dbReference type="EMBL" id="KAK2615850.1"/>
    </source>
</evidence>
<reference evidence="2" key="1">
    <citation type="submission" date="2023-06" db="EMBL/GenBank/DDBJ databases">
        <authorList>
            <person name="Noh H."/>
        </authorList>
    </citation>
    <scope>NUCLEOTIDE SEQUENCE</scope>
    <source>
        <strain evidence="2">DUCC20226</strain>
    </source>
</reference>
<gene>
    <name evidence="2" type="ORF">N8I77_002575</name>
</gene>
<name>A0AAD9ST10_PHOAM</name>
<dbReference type="InterPro" id="IPR027417">
    <property type="entry name" value="P-loop_NTPase"/>
</dbReference>
<dbReference type="Pfam" id="PF17784">
    <property type="entry name" value="Sulfotransfer_4"/>
    <property type="match status" value="1"/>
</dbReference>
<evidence type="ECO:0008006" key="4">
    <source>
        <dbReference type="Google" id="ProtNLM"/>
    </source>
</evidence>
<sequence length="290" mass="33191">MSPKLTDREKYPELFLPDANIDRRTCGRIIPMEVLSLGLSRTGTTSLRQALMILGHSEVYHGFRQFNNVSECAFWVEGFKAKYDPASGRKPFGREEFDQLLGHCSAACDTPANAFGPELIAAYPGAKVILVDRDISSWMRSFEDTIIKWFFENRLLRLLSFLRAPQVAEIDDMMIAWLRYVFKASNREEFRENARAVYIDHYKTIREVTPPERLLNFRLAQGWEPLCEFLGKPVPDVPFPHSNDTQAYHDQLEVVTRRATSLMLRRAAPVLIGVAFAVGAVLFKYRGPKL</sequence>
<evidence type="ECO:0000256" key="1">
    <source>
        <dbReference type="SAM" id="Phobius"/>
    </source>
</evidence>
<dbReference type="InterPro" id="IPR040632">
    <property type="entry name" value="Sulfotransfer_4"/>
</dbReference>
<keyword evidence="3" id="KW-1185">Reference proteome</keyword>
<dbReference type="Proteomes" id="UP001265746">
    <property type="component" value="Unassembled WGS sequence"/>
</dbReference>
<dbReference type="PANTHER" id="PTHR36978">
    <property type="entry name" value="P-LOOP CONTAINING NUCLEOTIDE TRIPHOSPHATE HYDROLASE"/>
    <property type="match status" value="1"/>
</dbReference>
<keyword evidence="1" id="KW-1133">Transmembrane helix</keyword>
<protein>
    <recommendedName>
        <fullName evidence="4">P-loop containing nucleoside triphosphate hydrolase protein</fullName>
    </recommendedName>
</protein>
<dbReference type="SUPFAM" id="SSF52540">
    <property type="entry name" value="P-loop containing nucleoside triphosphate hydrolases"/>
    <property type="match status" value="1"/>
</dbReference>
<proteinExistence type="predicted"/>
<organism evidence="2 3">
    <name type="scientific">Phomopsis amygdali</name>
    <name type="common">Fusicoccum amygdali</name>
    <dbReference type="NCBI Taxonomy" id="1214568"/>
    <lineage>
        <taxon>Eukaryota</taxon>
        <taxon>Fungi</taxon>
        <taxon>Dikarya</taxon>
        <taxon>Ascomycota</taxon>
        <taxon>Pezizomycotina</taxon>
        <taxon>Sordariomycetes</taxon>
        <taxon>Sordariomycetidae</taxon>
        <taxon>Diaporthales</taxon>
        <taxon>Diaporthaceae</taxon>
        <taxon>Diaporthe</taxon>
    </lineage>
</organism>
<evidence type="ECO:0000313" key="3">
    <source>
        <dbReference type="Proteomes" id="UP001265746"/>
    </source>
</evidence>
<dbReference type="Gene3D" id="3.40.50.300">
    <property type="entry name" value="P-loop containing nucleotide triphosphate hydrolases"/>
    <property type="match status" value="1"/>
</dbReference>